<feature type="transmembrane region" description="Helical" evidence="1">
    <location>
        <begin position="291"/>
        <end position="309"/>
    </location>
</feature>
<name>B2VDR9_ERWT9</name>
<dbReference type="Proteomes" id="UP000001726">
    <property type="component" value="Chromosome"/>
</dbReference>
<protein>
    <submittedName>
        <fullName evidence="2">Uncharacterized protein</fullName>
    </submittedName>
</protein>
<feature type="transmembrane region" description="Helical" evidence="1">
    <location>
        <begin position="112"/>
        <end position="130"/>
    </location>
</feature>
<feature type="transmembrane region" description="Helical" evidence="1">
    <location>
        <begin position="321"/>
        <end position="339"/>
    </location>
</feature>
<dbReference type="KEGG" id="eta:ETA_19480"/>
<feature type="transmembrane region" description="Helical" evidence="1">
    <location>
        <begin position="208"/>
        <end position="233"/>
    </location>
</feature>
<proteinExistence type="predicted"/>
<sequence>MSFVLLAIIVQTYAFIAHEQNIYYWDFNGYWRLWEEFCATFPNEPVNSIRTVFHSVRHDDYNSLPVALTSWFYLFHLPSRLSYITSLAVMYLFPTVILFHLLCKRFSDNNSFTWLLLTCILPLTFVEFWAPTMKGYPDISGLIPIIAALLYVSKNDLGDKVRIKKALVTGLLLWSPFLLRRWYVYTIVSLYLSLPVLNYFIYNNTKHSFGRVIITVKNFFAAGIVSVSLTLIFQGALIRRIIKTDYATMYSAYQSSLAYSIENLYNHIGLYLLPFFIIGLLSIFWRKDRNGKLLVIFSTFNLIFSFLFFTRTQSPGVQHCLPFALWTLIIITFGLKVLLQLTINKVYQCSVFGIVLVSCVFINYASLFSANQYQPFGQFLPNKSLPMHVDNFNNYVELVKTIETLTQGKDKVTILSSSSVLNDDMINTISYRKLTGRIAYASQVDLRDGINVESLLSKYFVVADPVQTHLSPDGQRVITIPANEILSGVGIGSSFRKIGTGFKLSSGVTAYIYERTRPYTDKEIKNFLSLFFEHYPQWKEIYDKEFYHKFISADGDVWGDFTISEDAKIVAHPG</sequence>
<keyword evidence="1" id="KW-0472">Membrane</keyword>
<feature type="transmembrane region" description="Helical" evidence="1">
    <location>
        <begin position="81"/>
        <end position="103"/>
    </location>
</feature>
<feature type="transmembrane region" description="Helical" evidence="1">
    <location>
        <begin position="264"/>
        <end position="285"/>
    </location>
</feature>
<evidence type="ECO:0000313" key="2">
    <source>
        <dbReference type="EMBL" id="CAO96994.1"/>
    </source>
</evidence>
<dbReference type="EMBL" id="CU468135">
    <property type="protein sequence ID" value="CAO96994.1"/>
    <property type="molecule type" value="Genomic_DNA"/>
</dbReference>
<evidence type="ECO:0000313" key="3">
    <source>
        <dbReference type="Proteomes" id="UP000001726"/>
    </source>
</evidence>
<keyword evidence="1" id="KW-0812">Transmembrane</keyword>
<accession>B2VDR9</accession>
<dbReference type="STRING" id="465817.ETA_19480"/>
<reference evidence="2 3" key="1">
    <citation type="journal article" date="2008" name="Environ. Microbiol.">
        <title>The genome of Erwinia tasmaniensis strain Et1/99, a non-pathogenic bacterium in the genus Erwinia.</title>
        <authorList>
            <person name="Kube M."/>
            <person name="Migdoll A.M."/>
            <person name="Mueller I."/>
            <person name="Kuhl H."/>
            <person name="Beck A."/>
            <person name="Reinhardt R."/>
            <person name="Geider K."/>
        </authorList>
    </citation>
    <scope>NUCLEOTIDE SEQUENCE [LARGE SCALE GENOMIC DNA]</scope>
    <source>
        <strain evidence="3">DSM 17950 / CFBP 7177 / CIP 109463 / NCPPB 4357 / Et1/99</strain>
    </source>
</reference>
<dbReference type="HOGENOM" id="CLU_026229_0_0_6"/>
<organism evidence="2 3">
    <name type="scientific">Erwinia tasmaniensis (strain DSM 17950 / CFBP 7177 / CIP 109463 / NCPPB 4357 / Et1/99)</name>
    <dbReference type="NCBI Taxonomy" id="465817"/>
    <lineage>
        <taxon>Bacteria</taxon>
        <taxon>Pseudomonadati</taxon>
        <taxon>Pseudomonadota</taxon>
        <taxon>Gammaproteobacteria</taxon>
        <taxon>Enterobacterales</taxon>
        <taxon>Erwiniaceae</taxon>
        <taxon>Erwinia</taxon>
    </lineage>
</organism>
<feature type="transmembrane region" description="Helical" evidence="1">
    <location>
        <begin position="345"/>
        <end position="365"/>
    </location>
</feature>
<evidence type="ECO:0000256" key="1">
    <source>
        <dbReference type="SAM" id="Phobius"/>
    </source>
</evidence>
<keyword evidence="3" id="KW-1185">Reference proteome</keyword>
<dbReference type="eggNOG" id="ENOG502ZBA9">
    <property type="taxonomic scope" value="Bacteria"/>
</dbReference>
<gene>
    <name evidence="2" type="ordered locus">ETA_19480</name>
</gene>
<keyword evidence="1" id="KW-1133">Transmembrane helix</keyword>
<dbReference type="AlphaFoldDB" id="B2VDR9"/>
<feature type="transmembrane region" description="Helical" evidence="1">
    <location>
        <begin position="182"/>
        <end position="202"/>
    </location>
</feature>